<dbReference type="Proteomes" id="UP000006050">
    <property type="component" value="Chromosome"/>
</dbReference>
<protein>
    <submittedName>
        <fullName evidence="2">Uncharacterized protein</fullName>
    </submittedName>
</protein>
<reference evidence="3" key="1">
    <citation type="submission" date="2012-06" db="EMBL/GenBank/DDBJ databases">
        <title>The complete genome of Belliella baltica DSM 15883.</title>
        <authorList>
            <person name="Lucas S."/>
            <person name="Copeland A."/>
            <person name="Lapidus A."/>
            <person name="Goodwin L."/>
            <person name="Pitluck S."/>
            <person name="Peters L."/>
            <person name="Mikhailova N."/>
            <person name="Davenport K."/>
            <person name="Kyrpides N."/>
            <person name="Mavromatis K."/>
            <person name="Pagani I."/>
            <person name="Ivanova N."/>
            <person name="Ovchinnikova G."/>
            <person name="Zeytun A."/>
            <person name="Detter J.C."/>
            <person name="Han C."/>
            <person name="Land M."/>
            <person name="Hauser L."/>
            <person name="Markowitz V."/>
            <person name="Cheng J.-F."/>
            <person name="Hugenholtz P."/>
            <person name="Woyke T."/>
            <person name="Wu D."/>
            <person name="Tindall B."/>
            <person name="Pomrenke H."/>
            <person name="Brambilla E."/>
            <person name="Klenk H.-P."/>
            <person name="Eisen J.A."/>
        </authorList>
    </citation>
    <scope>NUCLEOTIDE SEQUENCE [LARGE SCALE GENOMIC DNA]</scope>
    <source>
        <strain evidence="3">DSM 15883 / CIP 108006 / LMG 21964 / BA134</strain>
    </source>
</reference>
<feature type="transmembrane region" description="Helical" evidence="1">
    <location>
        <begin position="109"/>
        <end position="129"/>
    </location>
</feature>
<dbReference type="AlphaFoldDB" id="I3Z7S8"/>
<organism evidence="2 3">
    <name type="scientific">Belliella baltica (strain DSM 15883 / CIP 108006 / LMG 21964 / BA134)</name>
    <dbReference type="NCBI Taxonomy" id="866536"/>
    <lineage>
        <taxon>Bacteria</taxon>
        <taxon>Pseudomonadati</taxon>
        <taxon>Bacteroidota</taxon>
        <taxon>Cytophagia</taxon>
        <taxon>Cytophagales</taxon>
        <taxon>Cyclobacteriaceae</taxon>
        <taxon>Belliella</taxon>
    </lineage>
</organism>
<dbReference type="HOGENOM" id="CLU_1559961_0_0_10"/>
<keyword evidence="3" id="KW-1185">Reference proteome</keyword>
<dbReference type="EMBL" id="CP003281">
    <property type="protein sequence ID" value="AFL85296.1"/>
    <property type="molecule type" value="Genomic_DNA"/>
</dbReference>
<keyword evidence="1" id="KW-0472">Membrane</keyword>
<keyword evidence="1" id="KW-1133">Transmembrane helix</keyword>
<feature type="transmembrane region" description="Helical" evidence="1">
    <location>
        <begin position="144"/>
        <end position="166"/>
    </location>
</feature>
<gene>
    <name evidence="2" type="ordered locus">Belba_2756</name>
</gene>
<dbReference type="KEGG" id="bbd:Belba_2756"/>
<evidence type="ECO:0000256" key="1">
    <source>
        <dbReference type="SAM" id="Phobius"/>
    </source>
</evidence>
<keyword evidence="1" id="KW-0812">Transmembrane</keyword>
<evidence type="ECO:0000313" key="3">
    <source>
        <dbReference type="Proteomes" id="UP000006050"/>
    </source>
</evidence>
<dbReference type="STRING" id="866536.Belba_2756"/>
<name>I3Z7S8_BELBD</name>
<proteinExistence type="predicted"/>
<accession>I3Z7S8</accession>
<evidence type="ECO:0000313" key="2">
    <source>
        <dbReference type="EMBL" id="AFL85296.1"/>
    </source>
</evidence>
<sequence>MIICQLSFNRSCTHHSHPHPCASSRFISFVRSSLSSFTHFQHRTARVARYSIPLRYISYRATLAFPNTPPNAGKAVFVSRSVLFRKNISARVKCTPFGRPCIYRSLTRCLALQWVLATCRSLVLLHTLSPSSLAAISSPQTPSMVFATLTIFFIGGLSLLIVFARLRVAAG</sequence>